<evidence type="ECO:0000256" key="3">
    <source>
        <dbReference type="SAM" id="MobiDB-lite"/>
    </source>
</evidence>
<dbReference type="SUPFAM" id="SSF49265">
    <property type="entry name" value="Fibronectin type III"/>
    <property type="match status" value="1"/>
</dbReference>
<evidence type="ECO:0000313" key="5">
    <source>
        <dbReference type="EMBL" id="WTS17657.1"/>
    </source>
</evidence>
<dbReference type="PROSITE" id="PS50853">
    <property type="entry name" value="FN3"/>
    <property type="match status" value="1"/>
</dbReference>
<dbReference type="GO" id="GO:0016798">
    <property type="term" value="F:hydrolase activity, acting on glycosyl bonds"/>
    <property type="evidence" value="ECO:0007669"/>
    <property type="project" value="UniProtKB-KW"/>
</dbReference>
<name>A0AAU1UKA5_9ACTN</name>
<proteinExistence type="predicted"/>
<keyword evidence="1" id="KW-0378">Hydrolase</keyword>
<keyword evidence="2" id="KW-0119">Carbohydrate metabolism</keyword>
<dbReference type="InterPro" id="IPR003961">
    <property type="entry name" value="FN3_dom"/>
</dbReference>
<evidence type="ECO:0000259" key="4">
    <source>
        <dbReference type="PROSITE" id="PS50853"/>
    </source>
</evidence>
<sequence length="270" mass="28199">MFTTRSPRNAELRALDRASRPAQDVTLPPPAALRAEDGTGHVLLTWEPVPGARDYVVHRSPFAEGPYEPLPVQPLPRPSYADTRAEPGRGYWYKIAALSDDGTGALTPTPVPGCVKARGIALATVTVTVDATGTAPPHVTGDGAQALVRAVARHTDDGSHVHVVVWNTAADRTGTSSGSPALDRTADLRVTGLAPDTSYAASLHCSDAVPTDAETACGALSDTLPRAHDTSSSLLPHEPLPPLTTTPDGTASLSLDVPLPGLRSLRLSRI</sequence>
<keyword evidence="1" id="KW-0326">Glycosidase</keyword>
<dbReference type="CDD" id="cd00063">
    <property type="entry name" value="FN3"/>
    <property type="match status" value="1"/>
</dbReference>
<dbReference type="GO" id="GO:0000272">
    <property type="term" value="P:polysaccharide catabolic process"/>
    <property type="evidence" value="ECO:0007669"/>
    <property type="project" value="UniProtKB-KW"/>
</dbReference>
<dbReference type="Gene3D" id="2.60.40.10">
    <property type="entry name" value="Immunoglobulins"/>
    <property type="match status" value="1"/>
</dbReference>
<accession>A0AAU1UKA5</accession>
<dbReference type="EMBL" id="CP108195">
    <property type="protein sequence ID" value="WTS17657.1"/>
    <property type="molecule type" value="Genomic_DNA"/>
</dbReference>
<organism evidence="5">
    <name type="scientific">Streptomyces sp. NBC_00119</name>
    <dbReference type="NCBI Taxonomy" id="2975659"/>
    <lineage>
        <taxon>Bacteria</taxon>
        <taxon>Bacillati</taxon>
        <taxon>Actinomycetota</taxon>
        <taxon>Actinomycetes</taxon>
        <taxon>Kitasatosporales</taxon>
        <taxon>Streptomycetaceae</taxon>
        <taxon>Streptomyces</taxon>
    </lineage>
</organism>
<feature type="compositionally biased region" description="Basic and acidic residues" evidence="3">
    <location>
        <begin position="8"/>
        <end position="19"/>
    </location>
</feature>
<dbReference type="InterPro" id="IPR036116">
    <property type="entry name" value="FN3_sf"/>
</dbReference>
<dbReference type="AlphaFoldDB" id="A0AAU1UKA5"/>
<dbReference type="InterPro" id="IPR013783">
    <property type="entry name" value="Ig-like_fold"/>
</dbReference>
<feature type="region of interest" description="Disordered" evidence="3">
    <location>
        <begin position="224"/>
        <end position="257"/>
    </location>
</feature>
<feature type="domain" description="Fibronectin type-III" evidence="4">
    <location>
        <begin position="29"/>
        <end position="118"/>
    </location>
</feature>
<reference evidence="5" key="1">
    <citation type="submission" date="2022-10" db="EMBL/GenBank/DDBJ databases">
        <title>The complete genomes of actinobacterial strains from the NBC collection.</title>
        <authorList>
            <person name="Joergensen T.S."/>
            <person name="Alvarez Arevalo M."/>
            <person name="Sterndorff E.B."/>
            <person name="Faurdal D."/>
            <person name="Vuksanovic O."/>
            <person name="Mourched A.-S."/>
            <person name="Charusanti P."/>
            <person name="Shaw S."/>
            <person name="Blin K."/>
            <person name="Weber T."/>
        </authorList>
    </citation>
    <scope>NUCLEOTIDE SEQUENCE</scope>
    <source>
        <strain evidence="5">NBC_00119</strain>
    </source>
</reference>
<dbReference type="SMART" id="SM00060">
    <property type="entry name" value="FN3"/>
    <property type="match status" value="2"/>
</dbReference>
<keyword evidence="2" id="KW-0624">Polysaccharide degradation</keyword>
<evidence type="ECO:0000256" key="2">
    <source>
        <dbReference type="ARBA" id="ARBA00023326"/>
    </source>
</evidence>
<gene>
    <name evidence="5" type="ORF">OHU69_45510</name>
</gene>
<feature type="region of interest" description="Disordered" evidence="3">
    <location>
        <begin position="1"/>
        <end position="31"/>
    </location>
</feature>
<protein>
    <submittedName>
        <fullName evidence="5">Fibronectin type III domain-containing protein</fullName>
    </submittedName>
</protein>
<evidence type="ECO:0000256" key="1">
    <source>
        <dbReference type="ARBA" id="ARBA00023295"/>
    </source>
</evidence>